<keyword evidence="1" id="KW-0812">Transmembrane</keyword>
<protein>
    <submittedName>
        <fullName evidence="2">Uncharacterized protein</fullName>
    </submittedName>
</protein>
<organism evidence="2">
    <name type="scientific">viral metagenome</name>
    <dbReference type="NCBI Taxonomy" id="1070528"/>
    <lineage>
        <taxon>unclassified sequences</taxon>
        <taxon>metagenomes</taxon>
        <taxon>organismal metagenomes</taxon>
    </lineage>
</organism>
<dbReference type="AlphaFoldDB" id="A0A6C0BYF9"/>
<name>A0A6C0BYF9_9ZZZZ</name>
<accession>A0A6C0BYF9</accession>
<keyword evidence="1" id="KW-0472">Membrane</keyword>
<sequence>MADHKHTKPPIVGWLTPDWKLDNFAGQYVDDLIGTLANNNILIDQTLRGSHDIMSSYTFDVGEAVTAAGDGGGGEIYYNSAIPSKAFKSMLCGRNNLCAEEQFAYNALLYLSIPVRAFGLHLLVVMICTIAYLLCWVSYQIIALIERQVATKPVDESKRWSKVFQSIVNIIWKIGFGVGSKTLAYYFSIFYGATIAIWFIIHGFLCWFPHEYTVSEFNPKPKLLTFPGVLYSIRLPGLSSEWWQFLLDPWILTPMAAKDNATICKSGYKPSAQGAARRKKLDLAAAKENGWCLAGGECPLGGLQASGEEEEKEADFDYYNVGKKRGTADGMQYITSGQ</sequence>
<evidence type="ECO:0000256" key="1">
    <source>
        <dbReference type="SAM" id="Phobius"/>
    </source>
</evidence>
<feature type="transmembrane region" description="Helical" evidence="1">
    <location>
        <begin position="118"/>
        <end position="139"/>
    </location>
</feature>
<keyword evidence="1" id="KW-1133">Transmembrane helix</keyword>
<evidence type="ECO:0000313" key="2">
    <source>
        <dbReference type="EMBL" id="QHS96313.1"/>
    </source>
</evidence>
<proteinExistence type="predicted"/>
<reference evidence="2" key="1">
    <citation type="journal article" date="2020" name="Nature">
        <title>Giant virus diversity and host interactions through global metagenomics.</title>
        <authorList>
            <person name="Schulz F."/>
            <person name="Roux S."/>
            <person name="Paez-Espino D."/>
            <person name="Jungbluth S."/>
            <person name="Walsh D.A."/>
            <person name="Denef V.J."/>
            <person name="McMahon K.D."/>
            <person name="Konstantinidis K.T."/>
            <person name="Eloe-Fadrosh E.A."/>
            <person name="Kyrpides N.C."/>
            <person name="Woyke T."/>
        </authorList>
    </citation>
    <scope>NUCLEOTIDE SEQUENCE</scope>
    <source>
        <strain evidence="2">GVMAG-M-3300020166-18</strain>
    </source>
</reference>
<dbReference type="EMBL" id="MN739271">
    <property type="protein sequence ID" value="QHS96313.1"/>
    <property type="molecule type" value="Genomic_DNA"/>
</dbReference>
<feature type="transmembrane region" description="Helical" evidence="1">
    <location>
        <begin position="184"/>
        <end position="208"/>
    </location>
</feature>